<evidence type="ECO:0008006" key="3">
    <source>
        <dbReference type="Google" id="ProtNLM"/>
    </source>
</evidence>
<evidence type="ECO:0000313" key="1">
    <source>
        <dbReference type="EMBL" id="GAA2720401.1"/>
    </source>
</evidence>
<name>A0ABN3TX27_9ACTN</name>
<dbReference type="RefSeq" id="WP_344436810.1">
    <property type="nucleotide sequence ID" value="NZ_BAAASL010000015.1"/>
</dbReference>
<proteinExistence type="predicted"/>
<gene>
    <name evidence="1" type="ORF">GCM10010315_40750</name>
</gene>
<accession>A0ABN3TX27</accession>
<dbReference type="Proteomes" id="UP001500886">
    <property type="component" value="Unassembled WGS sequence"/>
</dbReference>
<keyword evidence="2" id="KW-1185">Reference proteome</keyword>
<evidence type="ECO:0000313" key="2">
    <source>
        <dbReference type="Proteomes" id="UP001500886"/>
    </source>
</evidence>
<sequence length="237" mass="25344">MNTSTRYQVHISRSGQLRIDGEPQAVPDGVDPSQVVIKVLHIEAAGSGLPVLVQVQDDRTNSRFDMQVMPDGTTQAPVTPAVAAGPQPVAAEQQQPSSLFDRLAAAQAAGRAHDFDTAIPAADAILQQLTAEQGDTAAATLEAAQFRADLAYLSGEYAFATASWTWLALAWFDRLGPGKRRTQVAAQNAAQAWMQLPLHEAGPLASDLVNMLLEVAAPERTATMRAQIAERLRQPSN</sequence>
<dbReference type="EMBL" id="BAAASL010000015">
    <property type="protein sequence ID" value="GAA2720401.1"/>
    <property type="molecule type" value="Genomic_DNA"/>
</dbReference>
<protein>
    <recommendedName>
        <fullName evidence="3">Tetratricopeptide repeat protein</fullName>
    </recommendedName>
</protein>
<comment type="caution">
    <text evidence="1">The sequence shown here is derived from an EMBL/GenBank/DDBJ whole genome shotgun (WGS) entry which is preliminary data.</text>
</comment>
<reference evidence="1 2" key="1">
    <citation type="journal article" date="2019" name="Int. J. Syst. Evol. Microbiol.">
        <title>The Global Catalogue of Microorganisms (GCM) 10K type strain sequencing project: providing services to taxonomists for standard genome sequencing and annotation.</title>
        <authorList>
            <consortium name="The Broad Institute Genomics Platform"/>
            <consortium name="The Broad Institute Genome Sequencing Center for Infectious Disease"/>
            <person name="Wu L."/>
            <person name="Ma J."/>
        </authorList>
    </citation>
    <scope>NUCLEOTIDE SEQUENCE [LARGE SCALE GENOMIC DNA]</scope>
    <source>
        <strain evidence="1 2">JCM 4542</strain>
    </source>
</reference>
<organism evidence="1 2">
    <name type="scientific">Streptomyces luteosporeus</name>
    <dbReference type="NCBI Taxonomy" id="173856"/>
    <lineage>
        <taxon>Bacteria</taxon>
        <taxon>Bacillati</taxon>
        <taxon>Actinomycetota</taxon>
        <taxon>Actinomycetes</taxon>
        <taxon>Kitasatosporales</taxon>
        <taxon>Streptomycetaceae</taxon>
        <taxon>Streptomyces</taxon>
    </lineage>
</organism>